<dbReference type="Proteomes" id="UP001157156">
    <property type="component" value="Unassembled WGS sequence"/>
</dbReference>
<dbReference type="InterPro" id="IPR029787">
    <property type="entry name" value="Nucleotide_cyclase"/>
</dbReference>
<dbReference type="PANTHER" id="PTHR45138">
    <property type="entry name" value="REGULATORY COMPONENTS OF SENSORY TRANSDUCTION SYSTEM"/>
    <property type="match status" value="1"/>
</dbReference>
<keyword evidence="3" id="KW-0812">Transmembrane</keyword>
<organism evidence="5 6">
    <name type="scientific">Vibrio algivorus</name>
    <dbReference type="NCBI Taxonomy" id="1667024"/>
    <lineage>
        <taxon>Bacteria</taxon>
        <taxon>Pseudomonadati</taxon>
        <taxon>Pseudomonadota</taxon>
        <taxon>Gammaproteobacteria</taxon>
        <taxon>Vibrionales</taxon>
        <taxon>Vibrionaceae</taxon>
        <taxon>Vibrio</taxon>
    </lineage>
</organism>
<dbReference type="PROSITE" id="PS50887">
    <property type="entry name" value="GGDEF"/>
    <property type="match status" value="1"/>
</dbReference>
<gene>
    <name evidence="5" type="ORF">GCM10007931_06050</name>
</gene>
<comment type="catalytic activity">
    <reaction evidence="2">
        <text>2 GTP = 3',3'-c-di-GMP + 2 diphosphate</text>
        <dbReference type="Rhea" id="RHEA:24898"/>
        <dbReference type="ChEBI" id="CHEBI:33019"/>
        <dbReference type="ChEBI" id="CHEBI:37565"/>
        <dbReference type="ChEBI" id="CHEBI:58805"/>
        <dbReference type="EC" id="2.7.7.65"/>
    </reaction>
</comment>
<name>A0ABQ6ELP0_9VIBR</name>
<dbReference type="RefSeq" id="WP_089124031.1">
    <property type="nucleotide sequence ID" value="NZ_BSPV01000003.1"/>
</dbReference>
<keyword evidence="6" id="KW-1185">Reference proteome</keyword>
<dbReference type="CDD" id="cd01949">
    <property type="entry name" value="GGDEF"/>
    <property type="match status" value="1"/>
</dbReference>
<dbReference type="InterPro" id="IPR043128">
    <property type="entry name" value="Rev_trsase/Diguanyl_cyclase"/>
</dbReference>
<evidence type="ECO:0000313" key="6">
    <source>
        <dbReference type="Proteomes" id="UP001157156"/>
    </source>
</evidence>
<accession>A0ABQ6ELP0</accession>
<sequence>MKNIHNTKYLSVLKLNAFALFILLIANGYNTWKDASNDVDLFLDNVKKSLLLTGKRAIENKDILLNTLSSQPDTFDNDVVPIEYDKETDIYRFSRSSDRGLLLNGTLIGSGYPHRELLDENFIFPYLDKIWSRSTPLLLSNDQFYINYQYKYSYSMADSDYDQINNRIADITPSLYTSRAGTKERVSQQISQYGFYVTNSYKDGVNKQEVISVISPVEFNDEHIGDMGIDIPLDYFYSLNNLPELLKKYASVTIQFSSSEYPLQVANGSVNRDILTLSKTFNILDIADIKLTVSPTYFMHRLLERSLIFILMLIVISGAYLYIEMHRRKQSFLHAQAVTDELTGLYNRRIIDQALSERPKEDSVTIILFDADKFKPINDTYGHDVGDQALKHIANTLNNNTRDTDLCIRLGGDEFCVVFFKASFDMTRQLAVKLKNKIEETPFNEDGLTIKVSYGYSEKSPDEGFDSAFKRADVSLYNNKKERNKVF</sequence>
<dbReference type="EMBL" id="BSPV01000003">
    <property type="protein sequence ID" value="GLT13631.1"/>
    <property type="molecule type" value="Genomic_DNA"/>
</dbReference>
<dbReference type="Gene3D" id="3.30.70.270">
    <property type="match status" value="1"/>
</dbReference>
<protein>
    <recommendedName>
        <fullName evidence="1">diguanylate cyclase</fullName>
        <ecNumber evidence="1">2.7.7.65</ecNumber>
    </recommendedName>
</protein>
<dbReference type="PANTHER" id="PTHR45138:SF9">
    <property type="entry name" value="DIGUANYLATE CYCLASE DGCM-RELATED"/>
    <property type="match status" value="1"/>
</dbReference>
<feature type="domain" description="GGDEF" evidence="4">
    <location>
        <begin position="362"/>
        <end position="487"/>
    </location>
</feature>
<dbReference type="NCBIfam" id="TIGR00254">
    <property type="entry name" value="GGDEF"/>
    <property type="match status" value="1"/>
</dbReference>
<proteinExistence type="predicted"/>
<evidence type="ECO:0000259" key="4">
    <source>
        <dbReference type="PROSITE" id="PS50887"/>
    </source>
</evidence>
<dbReference type="InterPro" id="IPR000160">
    <property type="entry name" value="GGDEF_dom"/>
</dbReference>
<dbReference type="InterPro" id="IPR050469">
    <property type="entry name" value="Diguanylate_Cyclase"/>
</dbReference>
<evidence type="ECO:0000256" key="1">
    <source>
        <dbReference type="ARBA" id="ARBA00012528"/>
    </source>
</evidence>
<dbReference type="SMART" id="SM00267">
    <property type="entry name" value="GGDEF"/>
    <property type="match status" value="1"/>
</dbReference>
<reference evidence="6" key="1">
    <citation type="journal article" date="2019" name="Int. J. Syst. Evol. Microbiol.">
        <title>The Global Catalogue of Microorganisms (GCM) 10K type strain sequencing project: providing services to taxonomists for standard genome sequencing and annotation.</title>
        <authorList>
            <consortium name="The Broad Institute Genomics Platform"/>
            <consortium name="The Broad Institute Genome Sequencing Center for Infectious Disease"/>
            <person name="Wu L."/>
            <person name="Ma J."/>
        </authorList>
    </citation>
    <scope>NUCLEOTIDE SEQUENCE [LARGE SCALE GENOMIC DNA]</scope>
    <source>
        <strain evidence="6">NBRC 111146</strain>
    </source>
</reference>
<dbReference type="Pfam" id="PF00990">
    <property type="entry name" value="GGDEF"/>
    <property type="match status" value="1"/>
</dbReference>
<dbReference type="EC" id="2.7.7.65" evidence="1"/>
<evidence type="ECO:0000256" key="2">
    <source>
        <dbReference type="ARBA" id="ARBA00034247"/>
    </source>
</evidence>
<keyword evidence="3" id="KW-0472">Membrane</keyword>
<keyword evidence="3" id="KW-1133">Transmembrane helix</keyword>
<dbReference type="SUPFAM" id="SSF55073">
    <property type="entry name" value="Nucleotide cyclase"/>
    <property type="match status" value="1"/>
</dbReference>
<feature type="transmembrane region" description="Helical" evidence="3">
    <location>
        <begin position="306"/>
        <end position="323"/>
    </location>
</feature>
<evidence type="ECO:0000256" key="3">
    <source>
        <dbReference type="SAM" id="Phobius"/>
    </source>
</evidence>
<evidence type="ECO:0000313" key="5">
    <source>
        <dbReference type="EMBL" id="GLT13631.1"/>
    </source>
</evidence>
<feature type="transmembrane region" description="Helical" evidence="3">
    <location>
        <begin position="12"/>
        <end position="32"/>
    </location>
</feature>
<comment type="caution">
    <text evidence="5">The sequence shown here is derived from an EMBL/GenBank/DDBJ whole genome shotgun (WGS) entry which is preliminary data.</text>
</comment>